<sequence>MSDTRYVDDRKGVRKAVKVPIEEHEKLNEDLHDLAVIAERKDEPTVPLDETIENLKKQGILPSSL</sequence>
<accession>A0A7C1GBF0</accession>
<organism evidence="1">
    <name type="scientific">Thermofilum adornatum</name>
    <dbReference type="NCBI Taxonomy" id="1365176"/>
    <lineage>
        <taxon>Archaea</taxon>
        <taxon>Thermoproteota</taxon>
        <taxon>Thermoprotei</taxon>
        <taxon>Thermofilales</taxon>
        <taxon>Thermofilaceae</taxon>
        <taxon>Thermofilum</taxon>
    </lineage>
</organism>
<reference evidence="1" key="1">
    <citation type="journal article" date="2020" name="mSystems">
        <title>Genome- and Community-Level Interaction Insights into Carbon Utilization and Element Cycling Functions of Hydrothermarchaeota in Hydrothermal Sediment.</title>
        <authorList>
            <person name="Zhou Z."/>
            <person name="Liu Y."/>
            <person name="Xu W."/>
            <person name="Pan J."/>
            <person name="Luo Z.H."/>
            <person name="Li M."/>
        </authorList>
    </citation>
    <scope>NUCLEOTIDE SEQUENCE [LARGE SCALE GENOMIC DNA]</scope>
    <source>
        <strain evidence="1">SpSt-116</strain>
    </source>
</reference>
<name>A0A7C1GBF0_9CREN</name>
<comment type="caution">
    <text evidence="1">The sequence shown here is derived from an EMBL/GenBank/DDBJ whole genome shotgun (WGS) entry which is preliminary data.</text>
</comment>
<dbReference type="AlphaFoldDB" id="A0A7C1GBF0"/>
<dbReference type="EMBL" id="DSAY01000177">
    <property type="protein sequence ID" value="HDP15967.1"/>
    <property type="molecule type" value="Genomic_DNA"/>
</dbReference>
<evidence type="ECO:0000313" key="1">
    <source>
        <dbReference type="EMBL" id="HDP15967.1"/>
    </source>
</evidence>
<gene>
    <name evidence="1" type="ORF">ENN26_09385</name>
</gene>
<protein>
    <submittedName>
        <fullName evidence="1">Uncharacterized protein</fullName>
    </submittedName>
</protein>
<proteinExistence type="predicted"/>